<feature type="transmembrane region" description="Helical" evidence="1">
    <location>
        <begin position="318"/>
        <end position="338"/>
    </location>
</feature>
<keyword evidence="1" id="KW-1133">Transmembrane helix</keyword>
<keyword evidence="1" id="KW-0472">Membrane</keyword>
<gene>
    <name evidence="2" type="ORF">DRJ04_07960</name>
</gene>
<proteinExistence type="predicted"/>
<feature type="transmembrane region" description="Helical" evidence="1">
    <location>
        <begin position="98"/>
        <end position="120"/>
    </location>
</feature>
<reference evidence="2 3" key="1">
    <citation type="submission" date="2018-06" db="EMBL/GenBank/DDBJ databases">
        <title>Extensive metabolic versatility and redundancy in microbially diverse, dynamic hydrothermal sediments.</title>
        <authorList>
            <person name="Dombrowski N."/>
            <person name="Teske A."/>
            <person name="Baker B.J."/>
        </authorList>
    </citation>
    <scope>NUCLEOTIDE SEQUENCE [LARGE SCALE GENOMIC DNA]</scope>
    <source>
        <strain evidence="2">B3_G15</strain>
    </source>
</reference>
<dbReference type="NCBIfam" id="NF037962">
    <property type="entry name" value="arsenic_eff"/>
    <property type="match status" value="1"/>
</dbReference>
<dbReference type="InterPro" id="IPR021552">
    <property type="entry name" value="ArsP_2"/>
</dbReference>
<dbReference type="Pfam" id="PF11449">
    <property type="entry name" value="ArsP_2"/>
    <property type="match status" value="1"/>
</dbReference>
<feature type="transmembrane region" description="Helical" evidence="1">
    <location>
        <begin position="260"/>
        <end position="281"/>
    </location>
</feature>
<comment type="caution">
    <text evidence="2">The sequence shown here is derived from an EMBL/GenBank/DDBJ whole genome shotgun (WGS) entry which is preliminary data.</text>
</comment>
<feature type="transmembrane region" description="Helical" evidence="1">
    <location>
        <begin position="190"/>
        <end position="209"/>
    </location>
</feature>
<feature type="transmembrane region" description="Helical" evidence="1">
    <location>
        <begin position="288"/>
        <end position="312"/>
    </location>
</feature>
<evidence type="ECO:0000313" key="2">
    <source>
        <dbReference type="EMBL" id="RLE11500.1"/>
    </source>
</evidence>
<feature type="transmembrane region" description="Helical" evidence="1">
    <location>
        <begin position="230"/>
        <end position="248"/>
    </location>
</feature>
<feature type="transmembrane region" description="Helical" evidence="1">
    <location>
        <begin position="163"/>
        <end position="184"/>
    </location>
</feature>
<protein>
    <submittedName>
        <fullName evidence="2">Selenocysteine protein</fullName>
    </submittedName>
</protein>
<dbReference type="EMBL" id="QMQA01000245">
    <property type="protein sequence ID" value="RLE11500.1"/>
    <property type="molecule type" value="Genomic_DNA"/>
</dbReference>
<name>A0A662D6T6_UNCAE</name>
<feature type="transmembrane region" description="Helical" evidence="1">
    <location>
        <begin position="12"/>
        <end position="31"/>
    </location>
</feature>
<keyword evidence="1" id="KW-0812">Transmembrane</keyword>
<dbReference type="AlphaFoldDB" id="A0A662D6T6"/>
<sequence>MPGLPDTLEHALTITVFVFVMMILIDYINVLTQGRMSSGIKGGIWRQYLIASFLGATPGCLGAFMNASLYLRGLLSFGAIVGGMIATSGDEAYIMLTLFPRIAFLLFFLLFVFGIVFAWVSDKATAVFHIQLQQECELSHLHTDEECRCFDLKAVKKLPKMSLLRLLLLIILSSFLGIFGANFLKLEQNWMRITFITLVSLATFITITAPDHYLKEHIWVHIVKKHLWRVFLWTFFSLLFINIALFYWNLEEFCKGNTLWMLLMGGLIGLIPESGPHLIFVMMYARGLIPFSVFFTSCFVQDGHGMLPLFSYTVKDSLLIKMFNLLFGLGVGVVFFLLGW</sequence>
<evidence type="ECO:0000256" key="1">
    <source>
        <dbReference type="SAM" id="Phobius"/>
    </source>
</evidence>
<dbReference type="Proteomes" id="UP000280417">
    <property type="component" value="Unassembled WGS sequence"/>
</dbReference>
<evidence type="ECO:0000313" key="3">
    <source>
        <dbReference type="Proteomes" id="UP000280417"/>
    </source>
</evidence>
<accession>A0A662D6T6</accession>
<organism evidence="2 3">
    <name type="scientific">Aerophobetes bacterium</name>
    <dbReference type="NCBI Taxonomy" id="2030807"/>
    <lineage>
        <taxon>Bacteria</taxon>
        <taxon>Candidatus Aerophobota</taxon>
    </lineage>
</organism>